<name>A0A0A2MKZ4_9FLAO</name>
<protein>
    <submittedName>
        <fullName evidence="1">Uncharacterized protein</fullName>
    </submittedName>
</protein>
<sequence>MHKIFSKEKTEKNKAIISLEGFSKTGFFRKILPGGWRFFEKPEGLESVFLITRKNKFAFFFSVFCF</sequence>
<proteinExistence type="predicted"/>
<dbReference type="Proteomes" id="UP000030121">
    <property type="component" value="Unassembled WGS sequence"/>
</dbReference>
<evidence type="ECO:0000313" key="1">
    <source>
        <dbReference type="EMBL" id="KGO88985.1"/>
    </source>
</evidence>
<comment type="caution">
    <text evidence="1">The sequence shown here is derived from an EMBL/GenBank/DDBJ whole genome shotgun (WGS) entry which is preliminary data.</text>
</comment>
<dbReference type="EMBL" id="JRLW01000013">
    <property type="protein sequence ID" value="KGO88985.1"/>
    <property type="molecule type" value="Genomic_DNA"/>
</dbReference>
<gene>
    <name evidence="1" type="ORF">Q764_10290</name>
</gene>
<organism evidence="1 2">
    <name type="scientific">Flavobacterium suncheonense GH29-5 = DSM 17707</name>
    <dbReference type="NCBI Taxonomy" id="1121899"/>
    <lineage>
        <taxon>Bacteria</taxon>
        <taxon>Pseudomonadati</taxon>
        <taxon>Bacteroidota</taxon>
        <taxon>Flavobacteriia</taxon>
        <taxon>Flavobacteriales</taxon>
        <taxon>Flavobacteriaceae</taxon>
        <taxon>Flavobacterium</taxon>
    </lineage>
</organism>
<reference evidence="1 2" key="1">
    <citation type="submission" date="2013-09" db="EMBL/GenBank/DDBJ databases">
        <authorList>
            <person name="Zeng Z."/>
            <person name="Chen C."/>
        </authorList>
    </citation>
    <scope>NUCLEOTIDE SEQUENCE [LARGE SCALE GENOMIC DNA]</scope>
    <source>
        <strain evidence="1 2">GH29-5</strain>
    </source>
</reference>
<keyword evidence="2" id="KW-1185">Reference proteome</keyword>
<accession>A0A0A2MKZ4</accession>
<evidence type="ECO:0000313" key="2">
    <source>
        <dbReference type="Proteomes" id="UP000030121"/>
    </source>
</evidence>
<dbReference type="AlphaFoldDB" id="A0A0A2MKZ4"/>